<feature type="compositionally biased region" description="Polar residues" evidence="1">
    <location>
        <begin position="28"/>
        <end position="56"/>
    </location>
</feature>
<comment type="caution">
    <text evidence="2">The sequence shown here is derived from an EMBL/GenBank/DDBJ whole genome shotgun (WGS) entry which is preliminary data.</text>
</comment>
<protein>
    <submittedName>
        <fullName evidence="2">Uncharacterized protein</fullName>
    </submittedName>
</protein>
<evidence type="ECO:0000313" key="2">
    <source>
        <dbReference type="EMBL" id="ORZ35172.1"/>
    </source>
</evidence>
<gene>
    <name evidence="2" type="ORF">BCR44DRAFT_47697</name>
</gene>
<feature type="region of interest" description="Disordered" evidence="1">
    <location>
        <begin position="22"/>
        <end position="67"/>
    </location>
</feature>
<dbReference type="AlphaFoldDB" id="A0A1Y2HPX7"/>
<dbReference type="Proteomes" id="UP000193411">
    <property type="component" value="Unassembled WGS sequence"/>
</dbReference>
<dbReference type="STRING" id="765915.A0A1Y2HPX7"/>
<dbReference type="OrthoDB" id="5803672at2759"/>
<accession>A0A1Y2HPX7</accession>
<proteinExistence type="predicted"/>
<keyword evidence="3" id="KW-1185">Reference proteome</keyword>
<sequence length="398" mass="43442">MVQGHVAPWILADGPVYGRRPTFKSADSRTTATSVHVTASGSSSAPTQTSTVTPMPTATPELRSPNPCLSSTSLERLERCQEKLLVRSLTPEQHAAMRAPPSGAWQQAVVNLMKDGCQGQVPQELQDDVQIVEVQDQDVGKTFCVLTEKWTLNGSWVKGFGTVAVPKDVDARQKVHFAAPHTGFDSFTNVQSAAVFARTSTGRSLLIATRHRHALNQLATCVRTPEKNVTDPVASNDEPMSLAGIVIFDHFKQQQQHWIQFHGHASAKCATDSAFFSPGLHPSTRIPGSHEVFTRLEAENAFLVRVMANIQALWKDQGVTRTLNATWALTTKECNLSGGPNVLGRLVNGVPQDAVCQTDEGVQLDLNQVKGDFVHIEQTYASRTRFADWAKAIDESVN</sequence>
<reference evidence="2 3" key="1">
    <citation type="submission" date="2016-07" db="EMBL/GenBank/DDBJ databases">
        <title>Pervasive Adenine N6-methylation of Active Genes in Fungi.</title>
        <authorList>
            <consortium name="DOE Joint Genome Institute"/>
            <person name="Mondo S.J."/>
            <person name="Dannebaum R.O."/>
            <person name="Kuo R.C."/>
            <person name="Labutti K."/>
            <person name="Haridas S."/>
            <person name="Kuo A."/>
            <person name="Salamov A."/>
            <person name="Ahrendt S.R."/>
            <person name="Lipzen A."/>
            <person name="Sullivan W."/>
            <person name="Andreopoulos W.B."/>
            <person name="Clum A."/>
            <person name="Lindquist E."/>
            <person name="Daum C."/>
            <person name="Ramamoorthy G.K."/>
            <person name="Gryganskyi A."/>
            <person name="Culley D."/>
            <person name="Magnuson J.K."/>
            <person name="James T.Y."/>
            <person name="O'Malley M.A."/>
            <person name="Stajich J.E."/>
            <person name="Spatafora J.W."/>
            <person name="Visel A."/>
            <person name="Grigoriev I.V."/>
        </authorList>
    </citation>
    <scope>NUCLEOTIDE SEQUENCE [LARGE SCALE GENOMIC DNA]</scope>
    <source>
        <strain evidence="2 3">PL171</strain>
    </source>
</reference>
<dbReference type="EMBL" id="MCFL01000023">
    <property type="protein sequence ID" value="ORZ35172.1"/>
    <property type="molecule type" value="Genomic_DNA"/>
</dbReference>
<organism evidence="2 3">
    <name type="scientific">Catenaria anguillulae PL171</name>
    <dbReference type="NCBI Taxonomy" id="765915"/>
    <lineage>
        <taxon>Eukaryota</taxon>
        <taxon>Fungi</taxon>
        <taxon>Fungi incertae sedis</taxon>
        <taxon>Blastocladiomycota</taxon>
        <taxon>Blastocladiomycetes</taxon>
        <taxon>Blastocladiales</taxon>
        <taxon>Catenariaceae</taxon>
        <taxon>Catenaria</taxon>
    </lineage>
</organism>
<evidence type="ECO:0000313" key="3">
    <source>
        <dbReference type="Proteomes" id="UP000193411"/>
    </source>
</evidence>
<evidence type="ECO:0000256" key="1">
    <source>
        <dbReference type="SAM" id="MobiDB-lite"/>
    </source>
</evidence>
<name>A0A1Y2HPX7_9FUNG</name>